<proteinExistence type="predicted"/>
<sequence length="376" mass="39966">MPFSAIISSIDSRKSLLGSCDVFTTAKLSASGGAGAGEGEGEGEGLARAGERAAGLLFLDDTLTRGVFARVLRRRADDDTDRLGLSLLCSGAGAVEEVVDVTGVSPRRRLGHDRRERLVWRPVLGPQVDDDLRGGGDHLGIQLVVGADGNRRLLELAVVVVLLVIVVTVPDEPVTAAGRRVRRLDRHHLRLAPAAASRGRRRGREAAAAADRGRRGQLDGPPAVAPLAGPPRRRERQRREVRVGGLGVVALVERRAQDEVPRPRRVVVRRPVREARAVPRRAGRPAAARRGLRGGGGHAGAGCGGAAAPGAHVAELEEPRVRDHVGQPELVPAHGWLAGFFCFCYLVRAEECSVEKYGRNNNTGCACAATLASLIY</sequence>
<feature type="non-terminal residue" evidence="2">
    <location>
        <position position="1"/>
    </location>
</feature>
<evidence type="ECO:0000256" key="1">
    <source>
        <dbReference type="SAM" id="MobiDB-lite"/>
    </source>
</evidence>
<evidence type="ECO:0000313" key="3">
    <source>
        <dbReference type="Proteomes" id="UP000324897"/>
    </source>
</evidence>
<keyword evidence="3" id="KW-1185">Reference proteome</keyword>
<comment type="caution">
    <text evidence="2">The sequence shown here is derived from an EMBL/GenBank/DDBJ whole genome shotgun (WGS) entry which is preliminary data.</text>
</comment>
<organism evidence="2 3">
    <name type="scientific">Eragrostis curvula</name>
    <name type="common">weeping love grass</name>
    <dbReference type="NCBI Taxonomy" id="38414"/>
    <lineage>
        <taxon>Eukaryota</taxon>
        <taxon>Viridiplantae</taxon>
        <taxon>Streptophyta</taxon>
        <taxon>Embryophyta</taxon>
        <taxon>Tracheophyta</taxon>
        <taxon>Spermatophyta</taxon>
        <taxon>Magnoliopsida</taxon>
        <taxon>Liliopsida</taxon>
        <taxon>Poales</taxon>
        <taxon>Poaceae</taxon>
        <taxon>PACMAD clade</taxon>
        <taxon>Chloridoideae</taxon>
        <taxon>Eragrostideae</taxon>
        <taxon>Eragrostidinae</taxon>
        <taxon>Eragrostis</taxon>
    </lineage>
</organism>
<evidence type="ECO:0000313" key="2">
    <source>
        <dbReference type="EMBL" id="TVU36652.1"/>
    </source>
</evidence>
<reference evidence="2 3" key="1">
    <citation type="journal article" date="2019" name="Sci. Rep.">
        <title>A high-quality genome of Eragrostis curvula grass provides insights into Poaceae evolution and supports new strategies to enhance forage quality.</title>
        <authorList>
            <person name="Carballo J."/>
            <person name="Santos B.A.C.M."/>
            <person name="Zappacosta D."/>
            <person name="Garbus I."/>
            <person name="Selva J.P."/>
            <person name="Gallo C.A."/>
            <person name="Diaz A."/>
            <person name="Albertini E."/>
            <person name="Caccamo M."/>
            <person name="Echenique V."/>
        </authorList>
    </citation>
    <scope>NUCLEOTIDE SEQUENCE [LARGE SCALE GENOMIC DNA]</scope>
    <source>
        <strain evidence="3">cv. Victoria</strain>
        <tissue evidence="2">Leaf</tissue>
    </source>
</reference>
<feature type="region of interest" description="Disordered" evidence="1">
    <location>
        <begin position="193"/>
        <end position="239"/>
    </location>
</feature>
<dbReference type="Gramene" id="TVU36652">
    <property type="protein sequence ID" value="TVU36652"/>
    <property type="gene ID" value="EJB05_18594"/>
</dbReference>
<gene>
    <name evidence="2" type="ORF">EJB05_18594</name>
</gene>
<feature type="compositionally biased region" description="Gly residues" evidence="1">
    <location>
        <begin position="293"/>
        <end position="304"/>
    </location>
</feature>
<dbReference type="AlphaFoldDB" id="A0A5J9VJT7"/>
<feature type="region of interest" description="Disordered" evidence="1">
    <location>
        <begin position="278"/>
        <end position="304"/>
    </location>
</feature>
<accession>A0A5J9VJT7</accession>
<name>A0A5J9VJT7_9POAL</name>
<dbReference type="Proteomes" id="UP000324897">
    <property type="component" value="Unassembled WGS sequence"/>
</dbReference>
<dbReference type="EMBL" id="RWGY01000009">
    <property type="protein sequence ID" value="TVU36652.1"/>
    <property type="molecule type" value="Genomic_DNA"/>
</dbReference>
<protein>
    <submittedName>
        <fullName evidence="2">Uncharacterized protein</fullName>
    </submittedName>
</protein>
<feature type="non-terminal residue" evidence="2">
    <location>
        <position position="376"/>
    </location>
</feature>